<gene>
    <name evidence="1" type="ORF">MACH08_41520</name>
</gene>
<accession>A0ABQ5TRF8</accession>
<dbReference type="Proteomes" id="UP001275436">
    <property type="component" value="Unassembled WGS sequence"/>
</dbReference>
<dbReference type="EMBL" id="BSKO01000002">
    <property type="protein sequence ID" value="GLO68368.1"/>
    <property type="molecule type" value="Genomic_DNA"/>
</dbReference>
<evidence type="ECO:0000313" key="2">
    <source>
        <dbReference type="Proteomes" id="UP001275436"/>
    </source>
</evidence>
<reference evidence="1 2" key="1">
    <citation type="submission" date="2023-02" db="EMBL/GenBank/DDBJ databases">
        <title>Oceanobacillus kimchii IFOP_LL358 isolated form Alexandrium catenella lab strain.</title>
        <authorList>
            <person name="Gajardo G."/>
            <person name="Ueki S."/>
            <person name="Maruyama F."/>
        </authorList>
    </citation>
    <scope>NUCLEOTIDE SEQUENCE [LARGE SCALE GENOMIC DNA]</scope>
    <source>
        <strain evidence="1 2">IFOP_LL358</strain>
    </source>
</reference>
<proteinExistence type="predicted"/>
<keyword evidence="2" id="KW-1185">Reference proteome</keyword>
<protein>
    <submittedName>
        <fullName evidence="1">Uncharacterized protein</fullName>
    </submittedName>
</protein>
<name>A0ABQ5TRF8_9BACI</name>
<comment type="caution">
    <text evidence="1">The sequence shown here is derived from an EMBL/GenBank/DDBJ whole genome shotgun (WGS) entry which is preliminary data.</text>
</comment>
<evidence type="ECO:0000313" key="1">
    <source>
        <dbReference type="EMBL" id="GLO68368.1"/>
    </source>
</evidence>
<sequence>MGRQNNDTNSYNKDSGLVKFRPMNEIISENREKRKIRYNNLVKKMEEILRGNKK</sequence>
<organism evidence="1 2">
    <name type="scientific">Oceanobacillus kimchii</name>
    <dbReference type="NCBI Taxonomy" id="746691"/>
    <lineage>
        <taxon>Bacteria</taxon>
        <taxon>Bacillati</taxon>
        <taxon>Bacillota</taxon>
        <taxon>Bacilli</taxon>
        <taxon>Bacillales</taxon>
        <taxon>Bacillaceae</taxon>
        <taxon>Oceanobacillus</taxon>
    </lineage>
</organism>